<keyword evidence="2" id="KW-1133">Transmembrane helix</keyword>
<keyword evidence="4" id="KW-1185">Reference proteome</keyword>
<name>A0A1L7CET6_9CORY</name>
<evidence type="ECO:0000256" key="2">
    <source>
        <dbReference type="SAM" id="Phobius"/>
    </source>
</evidence>
<gene>
    <name evidence="3" type="ORF">CAQU_04120</name>
</gene>
<dbReference type="EMBL" id="CP009245">
    <property type="protein sequence ID" value="APT84390.1"/>
    <property type="molecule type" value="Genomic_DNA"/>
</dbReference>
<evidence type="ECO:0000313" key="3">
    <source>
        <dbReference type="EMBL" id="APT84390.1"/>
    </source>
</evidence>
<proteinExistence type="predicted"/>
<feature type="region of interest" description="Disordered" evidence="1">
    <location>
        <begin position="1"/>
        <end position="73"/>
    </location>
</feature>
<dbReference type="STRING" id="1431546.CAQU_04120"/>
<dbReference type="RefSeq" id="WP_075725432.1">
    <property type="nucleotide sequence ID" value="NZ_CP009245.1"/>
</dbReference>
<organism evidence="3 4">
    <name type="scientific">Corynebacterium aquilae DSM 44791</name>
    <dbReference type="NCBI Taxonomy" id="1431546"/>
    <lineage>
        <taxon>Bacteria</taxon>
        <taxon>Bacillati</taxon>
        <taxon>Actinomycetota</taxon>
        <taxon>Actinomycetes</taxon>
        <taxon>Mycobacteriales</taxon>
        <taxon>Corynebacteriaceae</taxon>
        <taxon>Corynebacterium</taxon>
    </lineage>
</organism>
<dbReference type="OrthoDB" id="4412616at2"/>
<dbReference type="AlphaFoldDB" id="A0A1L7CET6"/>
<keyword evidence="2" id="KW-0812">Transmembrane</keyword>
<protein>
    <submittedName>
        <fullName evidence="3">Uncharacterized protein</fullName>
    </submittedName>
</protein>
<sequence length="271" mass="28520">MSDNSSRPDSGAPHDDTTQFPVVGDSGMQQGYPQQGFGEPGPQGGYQQPVYNQAAPQGGFQQPGYAQVPPQPGYEQAGYNQAPMQPGFEQPMYNQAPPAGFQQQPMYNQPPMPGYAMPAQQPPKKSNTGLIIGLVLVALLIIGAVAAYFMGAFGLVSDEVEVETSTVTVDEITPVAPPVEAPPVQKVTPQAGWTHCGSGYGMSVYAGTGVTSCPFSMNVYNSLGGPFTGGQRVVDVYSPVTGRTYTMTCTNNGGWFTCRGGNNAVVHILPS</sequence>
<dbReference type="Proteomes" id="UP000185478">
    <property type="component" value="Chromosome"/>
</dbReference>
<dbReference type="KEGG" id="caqu:CAQU_04120"/>
<reference evidence="3 4" key="1">
    <citation type="submission" date="2014-08" db="EMBL/GenBank/DDBJ databases">
        <title>Complete genome sequence of Corynebacterium aquilae S-613T(T) (=DSM 44791(T)), isolated from the choana of a healthy golden eagle.</title>
        <authorList>
            <person name="Ruckert C."/>
            <person name="Albersmeier A."/>
            <person name="Winkler A."/>
            <person name="Kalinowski J."/>
        </authorList>
    </citation>
    <scope>NUCLEOTIDE SEQUENCE [LARGE SCALE GENOMIC DNA]</scope>
    <source>
        <strain evidence="3 4">S-613</strain>
    </source>
</reference>
<accession>A0A1L7CET6</accession>
<feature type="compositionally biased region" description="Low complexity" evidence="1">
    <location>
        <begin position="45"/>
        <end position="67"/>
    </location>
</feature>
<evidence type="ECO:0000313" key="4">
    <source>
        <dbReference type="Proteomes" id="UP000185478"/>
    </source>
</evidence>
<keyword evidence="2" id="KW-0472">Membrane</keyword>
<evidence type="ECO:0000256" key="1">
    <source>
        <dbReference type="SAM" id="MobiDB-lite"/>
    </source>
</evidence>
<feature type="transmembrane region" description="Helical" evidence="2">
    <location>
        <begin position="130"/>
        <end position="156"/>
    </location>
</feature>